<comment type="cofactor">
    <cofactor evidence="5">
        <name>Mg(2+)</name>
        <dbReference type="ChEBI" id="CHEBI:18420"/>
    </cofactor>
</comment>
<dbReference type="PANTHER" id="PTHR33254:SF4">
    <property type="entry name" value="4-HYDROXY-4-METHYL-2-OXOGLUTARATE ALDOLASE 3-RELATED"/>
    <property type="match status" value="1"/>
</dbReference>
<evidence type="ECO:0000313" key="6">
    <source>
        <dbReference type="EMBL" id="BAQ71530.1"/>
    </source>
</evidence>
<keyword evidence="6" id="KW-0489">Methyltransferase</keyword>
<keyword evidence="5" id="KW-0479">Metal-binding</keyword>
<proteinExistence type="predicted"/>
<comment type="cofactor">
    <cofactor evidence="1">
        <name>a divalent metal cation</name>
        <dbReference type="ChEBI" id="CHEBI:60240"/>
    </cofactor>
</comment>
<dbReference type="Pfam" id="PF03737">
    <property type="entry name" value="RraA-like"/>
    <property type="match status" value="1"/>
</dbReference>
<dbReference type="InterPro" id="IPR036704">
    <property type="entry name" value="RraA/RraA-like_sf"/>
</dbReference>
<evidence type="ECO:0000256" key="1">
    <source>
        <dbReference type="ARBA" id="ARBA00001968"/>
    </source>
</evidence>
<dbReference type="KEGG" id="rsu:NHU_04417"/>
<dbReference type="eggNOG" id="COG0684">
    <property type="taxonomic scope" value="Bacteria"/>
</dbReference>
<dbReference type="EMBL" id="AP014801">
    <property type="protein sequence ID" value="BAQ71530.1"/>
    <property type="molecule type" value="Genomic_DNA"/>
</dbReference>
<organism evidence="6 7">
    <name type="scientific">Rhodovulum sulfidophilum</name>
    <name type="common">Rhodobacter sulfidophilus</name>
    <dbReference type="NCBI Taxonomy" id="35806"/>
    <lineage>
        <taxon>Bacteria</taxon>
        <taxon>Pseudomonadati</taxon>
        <taxon>Pseudomonadota</taxon>
        <taxon>Alphaproteobacteria</taxon>
        <taxon>Rhodobacterales</taxon>
        <taxon>Paracoccaceae</taxon>
        <taxon>Rhodovulum</taxon>
    </lineage>
</organism>
<evidence type="ECO:0000256" key="4">
    <source>
        <dbReference type="ARBA" id="ARBA00030169"/>
    </source>
</evidence>
<dbReference type="PANTHER" id="PTHR33254">
    <property type="entry name" value="4-HYDROXY-4-METHYL-2-OXOGLUTARATE ALDOLASE 3-RELATED"/>
    <property type="match status" value="1"/>
</dbReference>
<evidence type="ECO:0000256" key="5">
    <source>
        <dbReference type="PIRSR" id="PIRSR605493-1"/>
    </source>
</evidence>
<dbReference type="Proteomes" id="UP000064912">
    <property type="component" value="Plasmid Plasmid1"/>
</dbReference>
<gene>
    <name evidence="6" type="ORF">NHU_04417</name>
</gene>
<dbReference type="PATRIC" id="fig|35806.4.peg.4521"/>
<dbReference type="InterPro" id="IPR005493">
    <property type="entry name" value="RraA/RraA-like"/>
</dbReference>
<dbReference type="GO" id="GO:0032259">
    <property type="term" value="P:methylation"/>
    <property type="evidence" value="ECO:0007669"/>
    <property type="project" value="UniProtKB-KW"/>
</dbReference>
<feature type="binding site" evidence="5">
    <location>
        <begin position="97"/>
        <end position="100"/>
    </location>
    <ligand>
        <name>substrate</name>
    </ligand>
</feature>
<dbReference type="Gene3D" id="3.50.30.40">
    <property type="entry name" value="Ribonuclease E inhibitor RraA/RraA-like"/>
    <property type="match status" value="1"/>
</dbReference>
<dbReference type="SUPFAM" id="SSF89562">
    <property type="entry name" value="RraA-like"/>
    <property type="match status" value="1"/>
</dbReference>
<keyword evidence="6" id="KW-0808">Transferase</keyword>
<feature type="binding site" evidence="5">
    <location>
        <position position="120"/>
    </location>
    <ligand>
        <name>Mg(2+)</name>
        <dbReference type="ChEBI" id="CHEBI:18420"/>
    </ligand>
</feature>
<evidence type="ECO:0000256" key="3">
    <source>
        <dbReference type="ARBA" id="ARBA00029596"/>
    </source>
</evidence>
<dbReference type="GO" id="GO:0046872">
    <property type="term" value="F:metal ion binding"/>
    <property type="evidence" value="ECO:0007669"/>
    <property type="project" value="UniProtKB-KW"/>
</dbReference>
<sequence length="222" mass="23218">MSFDCSVDPVNHPLSAEFAAGFNDIPAPVANDCYGRRNIMDAGIKPIARGMHLCGRAVTVAMPPDDNLMLHAALHAAEPGDIIVASTSNDRHSGVWGELMTRAAMARGLGGLVLDGMCRDSAWIAESGFQLFARGTCARGSRKLGPGHVNIPVAVGNVVVHHGDIIIGDDDGVMVVPAADAAALLPLCRDKLAKEGARIEAIASGSPKPGWLMPALEKWNVA</sequence>
<geneLocation type="plasmid" evidence="7">
    <name>Plasmid1 DNA</name>
</geneLocation>
<accession>A0A0D6B9M2</accession>
<evidence type="ECO:0000313" key="7">
    <source>
        <dbReference type="Proteomes" id="UP000064912"/>
    </source>
</evidence>
<dbReference type="CDD" id="cd16841">
    <property type="entry name" value="RraA_family"/>
    <property type="match status" value="1"/>
</dbReference>
<reference evidence="6 7" key="1">
    <citation type="submission" date="2015-02" db="EMBL/GenBank/DDBJ databases">
        <title>Genome sequene of Rhodovulum sulfidophilum DSM 2351.</title>
        <authorList>
            <person name="Nagao N."/>
        </authorList>
    </citation>
    <scope>NUCLEOTIDE SEQUENCE [LARGE SCALE GENOMIC DNA]</scope>
    <source>
        <strain evidence="6 7">DSM 2351</strain>
        <plasmid evidence="7">Plasmid Plasmid1 DNA</plasmid>
    </source>
</reference>
<keyword evidence="6" id="KW-0614">Plasmid</keyword>
<evidence type="ECO:0000256" key="2">
    <source>
        <dbReference type="ARBA" id="ARBA00016549"/>
    </source>
</evidence>
<protein>
    <recommendedName>
        <fullName evidence="2">Putative 4-hydroxy-4-methyl-2-oxoglutarate aldolase</fullName>
    </recommendedName>
    <alternativeName>
        <fullName evidence="3">Regulator of ribonuclease activity homolog</fullName>
    </alternativeName>
    <alternativeName>
        <fullName evidence="4">RraA-like protein</fullName>
    </alternativeName>
</protein>
<keyword evidence="5" id="KW-0460">Magnesium</keyword>
<name>A0A0D6B9M2_RHOSU</name>
<feature type="binding site" evidence="5">
    <location>
        <position position="119"/>
    </location>
    <ligand>
        <name>substrate</name>
    </ligand>
</feature>
<dbReference type="AlphaFoldDB" id="A0A0D6B9M2"/>
<dbReference type="GO" id="GO:0008168">
    <property type="term" value="F:methyltransferase activity"/>
    <property type="evidence" value="ECO:0007669"/>
    <property type="project" value="UniProtKB-KW"/>
</dbReference>